<dbReference type="InterPro" id="IPR029787">
    <property type="entry name" value="Nucleotide_cyclase"/>
</dbReference>
<dbReference type="InterPro" id="IPR000160">
    <property type="entry name" value="GGDEF_dom"/>
</dbReference>
<dbReference type="SMART" id="SM00267">
    <property type="entry name" value="GGDEF"/>
    <property type="match status" value="1"/>
</dbReference>
<dbReference type="Gene3D" id="3.30.70.270">
    <property type="match status" value="1"/>
</dbReference>
<accession>A0ABS5TD86</accession>
<dbReference type="Pfam" id="PF00990">
    <property type="entry name" value="GGDEF"/>
    <property type="match status" value="1"/>
</dbReference>
<feature type="transmembrane region" description="Helical" evidence="1">
    <location>
        <begin position="93"/>
        <end position="110"/>
    </location>
</feature>
<dbReference type="EMBL" id="JAHBAY010000003">
    <property type="protein sequence ID" value="MBT0769053.1"/>
    <property type="molecule type" value="Genomic_DNA"/>
</dbReference>
<protein>
    <submittedName>
        <fullName evidence="4">EAL domain-containing protein</fullName>
    </submittedName>
</protein>
<feature type="domain" description="EAL" evidence="2">
    <location>
        <begin position="497"/>
        <end position="755"/>
    </location>
</feature>
<feature type="domain" description="GGDEF" evidence="3">
    <location>
        <begin position="355"/>
        <end position="488"/>
    </location>
</feature>
<keyword evidence="1" id="KW-0812">Transmembrane</keyword>
<dbReference type="PANTHER" id="PTHR44757:SF2">
    <property type="entry name" value="BIOFILM ARCHITECTURE MAINTENANCE PROTEIN MBAA"/>
    <property type="match status" value="1"/>
</dbReference>
<gene>
    <name evidence="4" type="ORF">KIH74_08950</name>
</gene>
<name>A0ABS5TD86_9ACTN</name>
<feature type="transmembrane region" description="Helical" evidence="1">
    <location>
        <begin position="122"/>
        <end position="144"/>
    </location>
</feature>
<dbReference type="InterPro" id="IPR052155">
    <property type="entry name" value="Biofilm_reg_signaling"/>
</dbReference>
<keyword evidence="1" id="KW-0472">Membrane</keyword>
<evidence type="ECO:0000259" key="3">
    <source>
        <dbReference type="PROSITE" id="PS50887"/>
    </source>
</evidence>
<feature type="transmembrane region" description="Helical" evidence="1">
    <location>
        <begin position="156"/>
        <end position="176"/>
    </location>
</feature>
<feature type="transmembrane region" description="Helical" evidence="1">
    <location>
        <begin position="56"/>
        <end position="78"/>
    </location>
</feature>
<dbReference type="CDD" id="cd01949">
    <property type="entry name" value="GGDEF"/>
    <property type="match status" value="1"/>
</dbReference>
<evidence type="ECO:0000256" key="1">
    <source>
        <dbReference type="SAM" id="Phobius"/>
    </source>
</evidence>
<evidence type="ECO:0000313" key="5">
    <source>
        <dbReference type="Proteomes" id="UP001197247"/>
    </source>
</evidence>
<dbReference type="SUPFAM" id="SSF141868">
    <property type="entry name" value="EAL domain-like"/>
    <property type="match status" value="1"/>
</dbReference>
<dbReference type="NCBIfam" id="TIGR00254">
    <property type="entry name" value="GGDEF"/>
    <property type="match status" value="1"/>
</dbReference>
<dbReference type="SUPFAM" id="SSF55073">
    <property type="entry name" value="Nucleotide cyclase"/>
    <property type="match status" value="1"/>
</dbReference>
<dbReference type="InterPro" id="IPR043128">
    <property type="entry name" value="Rev_trsase/Diguanyl_cyclase"/>
</dbReference>
<feature type="transmembrane region" description="Helical" evidence="1">
    <location>
        <begin position="30"/>
        <end position="49"/>
    </location>
</feature>
<comment type="caution">
    <text evidence="4">The sequence shown here is derived from an EMBL/GenBank/DDBJ whole genome shotgun (WGS) entry which is preliminary data.</text>
</comment>
<feature type="transmembrane region" description="Helical" evidence="1">
    <location>
        <begin position="219"/>
        <end position="235"/>
    </location>
</feature>
<feature type="transmembrane region" description="Helical" evidence="1">
    <location>
        <begin position="188"/>
        <end position="207"/>
    </location>
</feature>
<feature type="transmembrane region" description="Helical" evidence="1">
    <location>
        <begin position="281"/>
        <end position="298"/>
    </location>
</feature>
<proteinExistence type="predicted"/>
<dbReference type="InterPro" id="IPR035919">
    <property type="entry name" value="EAL_sf"/>
</dbReference>
<feature type="transmembrane region" description="Helical" evidence="1">
    <location>
        <begin position="256"/>
        <end position="275"/>
    </location>
</feature>
<dbReference type="SMART" id="SM00052">
    <property type="entry name" value="EAL"/>
    <property type="match status" value="1"/>
</dbReference>
<sequence length="766" mass="82288">MDRFWKAYLGTGVLVVAVYLLFPAGVPRDLIYGVVGLSSVAAIAAGVLRHRPARPWAWWAMAAGQLMWVCADTLFSWYQDVAHIDPYPSPADGVYLLAYPLVSAGFVVLVRARQQRRDVAGLIDSGVLTAGLALVSWVVLGAPIARAGDLSFPEKVVGVAYPAADILLLAVLMRLVIVPGGRTPAFRLLTGAALALLVADSVFAVLIATSGYESSAVDLVWLASYVLWGSAALHPSMRELTETHVHKPVPFTRRRLTALTVAVLLAPVILIVQLISGTAPSVWAVALASIVLFSLVVMRMNAAIQQVVVSTEQRVRLQNDLAYQAAHDSLTELANRARALELIEAGLHRGQRSGGPVGLLFIDLDHFKAVNDTHGHRAGDDVLRETAARMKRLIRAGDSIGRLGGDEFVVLIESVSTERDLIDLAERLVASISAPMRAGGHDVVIGASIGVAVNRDGGTDAAGLLHEADAAAYRAKSAGRGRVEVFDEALRRQLDERAELEEAIREGLAAGEFLLHYQPVVRVDGATLEGYEALVRWNRPGHGLTMPDSFIPTAEKSTLICHLGRWVLGEATLRFARWLQTRTMDDEEPGSPVTIAVNISGRHLAAASIVTDVKNALRAAQLPPELLVLEITETVLIDEPAAAPHLRALRELGVKISIDDFGTGYTSIGQLQFLNADTLKIDKSLVGSQRPGAAELVELVVRAAHAFGLSVIAEGIEHEEQVLALQRVGCDSAQGYLFARPQESLDVGRDLVPRRSPPSAGERPGD</sequence>
<dbReference type="PANTHER" id="PTHR44757">
    <property type="entry name" value="DIGUANYLATE CYCLASE DGCP"/>
    <property type="match status" value="1"/>
</dbReference>
<dbReference type="Proteomes" id="UP001197247">
    <property type="component" value="Unassembled WGS sequence"/>
</dbReference>
<reference evidence="4 5" key="1">
    <citation type="submission" date="2021-05" db="EMBL/GenBank/DDBJ databases">
        <title>Kineosporia and Streptomyces sp. nov. two new marine actinobacteria isolated from Coral.</title>
        <authorList>
            <person name="Buangrab K."/>
            <person name="Sutthacheep M."/>
            <person name="Yeemin T."/>
            <person name="Harunari E."/>
            <person name="Igarashi Y."/>
            <person name="Kanchanasin P."/>
            <person name="Tanasupawat S."/>
            <person name="Phongsopitanun W."/>
        </authorList>
    </citation>
    <scope>NUCLEOTIDE SEQUENCE [LARGE SCALE GENOMIC DNA]</scope>
    <source>
        <strain evidence="4 5">J2-2</strain>
    </source>
</reference>
<dbReference type="CDD" id="cd01948">
    <property type="entry name" value="EAL"/>
    <property type="match status" value="1"/>
</dbReference>
<dbReference type="PROSITE" id="PS50887">
    <property type="entry name" value="GGDEF"/>
    <property type="match status" value="1"/>
</dbReference>
<keyword evidence="1" id="KW-1133">Transmembrane helix</keyword>
<dbReference type="Pfam" id="PF00563">
    <property type="entry name" value="EAL"/>
    <property type="match status" value="1"/>
</dbReference>
<dbReference type="Gene3D" id="3.20.20.450">
    <property type="entry name" value="EAL domain"/>
    <property type="match status" value="1"/>
</dbReference>
<dbReference type="RefSeq" id="WP_214155343.1">
    <property type="nucleotide sequence ID" value="NZ_JAHBAY010000003.1"/>
</dbReference>
<organism evidence="4 5">
    <name type="scientific">Kineosporia corallincola</name>
    <dbReference type="NCBI Taxonomy" id="2835133"/>
    <lineage>
        <taxon>Bacteria</taxon>
        <taxon>Bacillati</taxon>
        <taxon>Actinomycetota</taxon>
        <taxon>Actinomycetes</taxon>
        <taxon>Kineosporiales</taxon>
        <taxon>Kineosporiaceae</taxon>
        <taxon>Kineosporia</taxon>
    </lineage>
</organism>
<evidence type="ECO:0000259" key="2">
    <source>
        <dbReference type="PROSITE" id="PS50883"/>
    </source>
</evidence>
<dbReference type="InterPro" id="IPR001633">
    <property type="entry name" value="EAL_dom"/>
</dbReference>
<evidence type="ECO:0000313" key="4">
    <source>
        <dbReference type="EMBL" id="MBT0769053.1"/>
    </source>
</evidence>
<feature type="transmembrane region" description="Helical" evidence="1">
    <location>
        <begin position="7"/>
        <end position="24"/>
    </location>
</feature>
<keyword evidence="5" id="KW-1185">Reference proteome</keyword>
<dbReference type="PROSITE" id="PS50883">
    <property type="entry name" value="EAL"/>
    <property type="match status" value="1"/>
</dbReference>